<dbReference type="InterPro" id="IPR038765">
    <property type="entry name" value="Papain-like_cys_pep_sf"/>
</dbReference>
<feature type="non-terminal residue" evidence="2">
    <location>
        <position position="85"/>
    </location>
</feature>
<dbReference type="Pfam" id="PF03835">
    <property type="entry name" value="Rad4"/>
    <property type="match status" value="1"/>
</dbReference>
<dbReference type="PANTHER" id="PTHR12143:SF19">
    <property type="entry name" value="PEPTIDE-N(4)-(N-ACETYL-BETA-GLUCOSAMINYL)ASPARAGINE AMIDASE"/>
    <property type="match status" value="1"/>
</dbReference>
<dbReference type="EMBL" id="JAMKFB020000019">
    <property type="protein sequence ID" value="KAL0166542.1"/>
    <property type="molecule type" value="Genomic_DNA"/>
</dbReference>
<dbReference type="AlphaFoldDB" id="A0ABD0NYK8"/>
<protein>
    <recommendedName>
        <fullName evidence="1">Rad4/PNGase transglutaminase-like fold domain-containing protein</fullName>
    </recommendedName>
</protein>
<feature type="domain" description="Rad4/PNGase transglutaminase-like fold" evidence="1">
    <location>
        <begin position="2"/>
        <end position="83"/>
    </location>
</feature>
<evidence type="ECO:0000313" key="3">
    <source>
        <dbReference type="Proteomes" id="UP001529510"/>
    </source>
</evidence>
<comment type="caution">
    <text evidence="2">The sequence shown here is derived from an EMBL/GenBank/DDBJ whole genome shotgun (WGS) entry which is preliminary data.</text>
</comment>
<name>A0ABD0NYK8_CIRMR</name>
<evidence type="ECO:0000313" key="2">
    <source>
        <dbReference type="EMBL" id="KAL0166542.1"/>
    </source>
</evidence>
<keyword evidence="3" id="KW-1185">Reference proteome</keyword>
<accession>A0ABD0NYK8</accession>
<gene>
    <name evidence="2" type="ORF">M9458_038386</name>
</gene>
<reference evidence="2 3" key="1">
    <citation type="submission" date="2024-05" db="EMBL/GenBank/DDBJ databases">
        <title>Genome sequencing and assembly of Indian major carp, Cirrhinus mrigala (Hamilton, 1822).</title>
        <authorList>
            <person name="Mohindra V."/>
            <person name="Chowdhury L.M."/>
            <person name="Lal K."/>
            <person name="Jena J.K."/>
        </authorList>
    </citation>
    <scope>NUCLEOTIDE SEQUENCE [LARGE SCALE GENOMIC DNA]</scope>
    <source>
        <strain evidence="2">CM1030</strain>
        <tissue evidence="2">Blood</tissue>
    </source>
</reference>
<proteinExistence type="predicted"/>
<dbReference type="SUPFAM" id="SSF54001">
    <property type="entry name" value="Cysteine proteinases"/>
    <property type="match status" value="1"/>
</dbReference>
<dbReference type="PANTHER" id="PTHR12143">
    <property type="entry name" value="PEPTIDE N-GLYCANASE PNGASE -RELATED"/>
    <property type="match status" value="1"/>
</dbReference>
<dbReference type="Proteomes" id="UP001529510">
    <property type="component" value="Unassembled WGS sequence"/>
</dbReference>
<evidence type="ECO:0000259" key="1">
    <source>
        <dbReference type="Pfam" id="PF03835"/>
    </source>
</evidence>
<dbReference type="Gene3D" id="3.10.620.30">
    <property type="match status" value="1"/>
</dbReference>
<sequence>HVWTEVYSQSQRRWLHCDSCENTCDKPLLYEVGWGKKLSYVLAFSKDQVVDVTWRYSCKHPEVLSRRTQVQETWLLHTLNGLNAT</sequence>
<organism evidence="2 3">
    <name type="scientific">Cirrhinus mrigala</name>
    <name type="common">Mrigala</name>
    <dbReference type="NCBI Taxonomy" id="683832"/>
    <lineage>
        <taxon>Eukaryota</taxon>
        <taxon>Metazoa</taxon>
        <taxon>Chordata</taxon>
        <taxon>Craniata</taxon>
        <taxon>Vertebrata</taxon>
        <taxon>Euteleostomi</taxon>
        <taxon>Actinopterygii</taxon>
        <taxon>Neopterygii</taxon>
        <taxon>Teleostei</taxon>
        <taxon>Ostariophysi</taxon>
        <taxon>Cypriniformes</taxon>
        <taxon>Cyprinidae</taxon>
        <taxon>Labeoninae</taxon>
        <taxon>Labeonini</taxon>
        <taxon>Cirrhinus</taxon>
    </lineage>
</organism>
<feature type="non-terminal residue" evidence="2">
    <location>
        <position position="1"/>
    </location>
</feature>
<dbReference type="InterPro" id="IPR050883">
    <property type="entry name" value="PNGase"/>
</dbReference>
<dbReference type="InterPro" id="IPR018325">
    <property type="entry name" value="Rad4/PNGase_transGLS-fold"/>
</dbReference>